<dbReference type="PANTHER" id="PTHR46910">
    <property type="entry name" value="TRANSCRIPTION FACTOR PDR1"/>
    <property type="match status" value="1"/>
</dbReference>
<evidence type="ECO:0000256" key="1">
    <source>
        <dbReference type="ARBA" id="ARBA00023242"/>
    </source>
</evidence>
<keyword evidence="5" id="KW-1185">Reference proteome</keyword>
<dbReference type="OrthoDB" id="3266505at2759"/>
<feature type="compositionally biased region" description="Polar residues" evidence="2">
    <location>
        <begin position="370"/>
        <end position="380"/>
    </location>
</feature>
<feature type="domain" description="Xylanolytic transcriptional activator regulatory" evidence="3">
    <location>
        <begin position="227"/>
        <end position="312"/>
    </location>
</feature>
<dbReference type="GO" id="GO:0003677">
    <property type="term" value="F:DNA binding"/>
    <property type="evidence" value="ECO:0007669"/>
    <property type="project" value="InterPro"/>
</dbReference>
<feature type="compositionally biased region" description="Polar residues" evidence="2">
    <location>
        <begin position="645"/>
        <end position="656"/>
    </location>
</feature>
<dbReference type="GO" id="GO:0008270">
    <property type="term" value="F:zinc ion binding"/>
    <property type="evidence" value="ECO:0007669"/>
    <property type="project" value="InterPro"/>
</dbReference>
<sequence>MTSKPIAPIEVGSFTASSSHRTEFIGSASGVFFVNTVFRAFAQSARTSDFPSTGADDDARPQRDDPGSVDSRLVDPETPLPSEDESRGMSIHIEYGNVEATARSYGVKGHRLGSAPSQQTARELLMLYLRNWHPLFPFLHGPTLLESISALYETSEHRNVSKDSLRTRLCQAIICQCVFNIANLDRRGQTLASESRIEAPSKLLSIVGYVANNHDIQSIQALLAAQLYLVSTMALRAASTVGGTLARTMYHAGLHRCPYRYPQVPPPECDLRKRIFWSAYVLDRYLSQALGHPLGFQDSDLDVCIPGTEELHRPVKPSHQMPSTNSTSENGVLAHLPRAHPVPRGTSEEESSSNPSDGPARDNERKRQGSRGTSSAEDTNSSSEVLANYVAYCRLLGQAIELFHKSLQYRKVQTESMIELQAEVHSWWNGLPSNLQDEYTGGKMELCSTFTFFFIILYNQLLLVINRPFLSLSPEALEFRSSLQTCVTASRQIITTLRHQSERQLSVSWPGMLSVSWMAGLVLSFACTLRLYPFKKAQREIEECIDQIGGMDRKGNNARHCAEALRSMLDTLKQQYNDHLLGKSQSVSMAQHHNRLSTPSNANPSIVGEDDHPEPPAPPEKRRKTNPQEQTIGALSSGFLDDPNEPSTQKLSQTQRLETDTGDWSFFDHDATLPSLEYIGPVFSAGTSSIPNLDNADYLRFPIPDDLYANNAGSFGTISWEAMANGIDYWNDLSAWDVTRF</sequence>
<dbReference type="InterPro" id="IPR007219">
    <property type="entry name" value="XnlR_reg_dom"/>
</dbReference>
<dbReference type="RefSeq" id="XP_013314267.1">
    <property type="nucleotide sequence ID" value="XM_013458813.1"/>
</dbReference>
<feature type="compositionally biased region" description="Basic and acidic residues" evidence="2">
    <location>
        <begin position="57"/>
        <end position="66"/>
    </location>
</feature>
<dbReference type="HOGENOM" id="CLU_017443_1_0_1"/>
<keyword evidence="1" id="KW-0539">Nucleus</keyword>
<proteinExistence type="predicted"/>
<dbReference type="CDD" id="cd12148">
    <property type="entry name" value="fungal_TF_MHR"/>
    <property type="match status" value="1"/>
</dbReference>
<dbReference type="GO" id="GO:0006351">
    <property type="term" value="P:DNA-templated transcription"/>
    <property type="evidence" value="ECO:0007669"/>
    <property type="project" value="InterPro"/>
</dbReference>
<feature type="compositionally biased region" description="Polar residues" evidence="2">
    <location>
        <begin position="320"/>
        <end position="330"/>
    </location>
</feature>
<feature type="region of interest" description="Disordered" evidence="2">
    <location>
        <begin position="47"/>
        <end position="89"/>
    </location>
</feature>
<evidence type="ECO:0000313" key="4">
    <source>
        <dbReference type="EMBL" id="KIW53683.1"/>
    </source>
</evidence>
<dbReference type="PANTHER" id="PTHR46910:SF9">
    <property type="entry name" value="MISCELLANEOUS ZN(II)2CYS6 TRANSCRIPTION FACTOR (EUROFUNG)"/>
    <property type="match status" value="1"/>
</dbReference>
<dbReference type="GeneID" id="25331137"/>
<gene>
    <name evidence="4" type="ORF">PV05_09229</name>
</gene>
<feature type="region of interest" description="Disordered" evidence="2">
    <location>
        <begin position="587"/>
        <end position="656"/>
    </location>
</feature>
<name>A0A0D2EE59_9EURO</name>
<dbReference type="InterPro" id="IPR050987">
    <property type="entry name" value="AtrR-like"/>
</dbReference>
<reference evidence="4 5" key="1">
    <citation type="submission" date="2015-01" db="EMBL/GenBank/DDBJ databases">
        <title>The Genome Sequence of Exophiala xenobiotica CBS118157.</title>
        <authorList>
            <consortium name="The Broad Institute Genomics Platform"/>
            <person name="Cuomo C."/>
            <person name="de Hoog S."/>
            <person name="Gorbushina A."/>
            <person name="Stielow B."/>
            <person name="Teixiera M."/>
            <person name="Abouelleil A."/>
            <person name="Chapman S.B."/>
            <person name="Priest M."/>
            <person name="Young S.K."/>
            <person name="Wortman J."/>
            <person name="Nusbaum C."/>
            <person name="Birren B."/>
        </authorList>
    </citation>
    <scope>NUCLEOTIDE SEQUENCE [LARGE SCALE GENOMIC DNA]</scope>
    <source>
        <strain evidence="4 5">CBS 118157</strain>
    </source>
</reference>
<dbReference type="AlphaFoldDB" id="A0A0D2EE59"/>
<protein>
    <recommendedName>
        <fullName evidence="3">Xylanolytic transcriptional activator regulatory domain-containing protein</fullName>
    </recommendedName>
</protein>
<evidence type="ECO:0000259" key="3">
    <source>
        <dbReference type="SMART" id="SM00906"/>
    </source>
</evidence>
<feature type="compositionally biased region" description="Polar residues" evidence="2">
    <location>
        <begin position="587"/>
        <end position="604"/>
    </location>
</feature>
<feature type="region of interest" description="Disordered" evidence="2">
    <location>
        <begin position="311"/>
        <end position="380"/>
    </location>
</feature>
<dbReference type="Proteomes" id="UP000054342">
    <property type="component" value="Unassembled WGS sequence"/>
</dbReference>
<accession>A0A0D2EE59</accession>
<evidence type="ECO:0000313" key="5">
    <source>
        <dbReference type="Proteomes" id="UP000054342"/>
    </source>
</evidence>
<dbReference type="GO" id="GO:0003700">
    <property type="term" value="F:DNA-binding transcription factor activity"/>
    <property type="evidence" value="ECO:0007669"/>
    <property type="project" value="InterPro"/>
</dbReference>
<organism evidence="4 5">
    <name type="scientific">Exophiala xenobiotica</name>
    <dbReference type="NCBI Taxonomy" id="348802"/>
    <lineage>
        <taxon>Eukaryota</taxon>
        <taxon>Fungi</taxon>
        <taxon>Dikarya</taxon>
        <taxon>Ascomycota</taxon>
        <taxon>Pezizomycotina</taxon>
        <taxon>Eurotiomycetes</taxon>
        <taxon>Chaetothyriomycetidae</taxon>
        <taxon>Chaetothyriales</taxon>
        <taxon>Herpotrichiellaceae</taxon>
        <taxon>Exophiala</taxon>
    </lineage>
</organism>
<dbReference type="EMBL" id="KN847321">
    <property type="protein sequence ID" value="KIW53683.1"/>
    <property type="molecule type" value="Genomic_DNA"/>
</dbReference>
<dbReference type="STRING" id="348802.A0A0D2EE59"/>
<dbReference type="SMART" id="SM00906">
    <property type="entry name" value="Fungal_trans"/>
    <property type="match status" value="1"/>
</dbReference>
<dbReference type="Pfam" id="PF04082">
    <property type="entry name" value="Fungal_trans"/>
    <property type="match status" value="1"/>
</dbReference>
<evidence type="ECO:0000256" key="2">
    <source>
        <dbReference type="SAM" id="MobiDB-lite"/>
    </source>
</evidence>